<reference evidence="3" key="2">
    <citation type="submission" date="2020-01" db="EMBL/GenBank/DDBJ databases">
        <authorList>
            <person name="Campanaro S."/>
        </authorList>
    </citation>
    <scope>NUCLEOTIDE SEQUENCE</scope>
    <source>
        <strain evidence="3">AS06rmzACSIP_7</strain>
    </source>
</reference>
<dbReference type="PRINTS" id="PR00069">
    <property type="entry name" value="ALDKETRDTASE"/>
</dbReference>
<evidence type="ECO:0000313" key="3">
    <source>
        <dbReference type="EMBL" id="NLW35426.1"/>
    </source>
</evidence>
<dbReference type="GO" id="GO:0005829">
    <property type="term" value="C:cytosol"/>
    <property type="evidence" value="ECO:0007669"/>
    <property type="project" value="TreeGrafter"/>
</dbReference>
<dbReference type="PANTHER" id="PTHR43364:SF4">
    <property type="entry name" value="NAD(P)-LINKED OXIDOREDUCTASE SUPERFAMILY PROTEIN"/>
    <property type="match status" value="1"/>
</dbReference>
<dbReference type="InterPro" id="IPR050523">
    <property type="entry name" value="AKR_Detox_Biosynth"/>
</dbReference>
<accession>A0A971M5C2</accession>
<organism evidence="3 4">
    <name type="scientific">Syntrophorhabdus aromaticivorans</name>
    <dbReference type="NCBI Taxonomy" id="328301"/>
    <lineage>
        <taxon>Bacteria</taxon>
        <taxon>Pseudomonadati</taxon>
        <taxon>Thermodesulfobacteriota</taxon>
        <taxon>Syntrophorhabdia</taxon>
        <taxon>Syntrophorhabdales</taxon>
        <taxon>Syntrophorhabdaceae</taxon>
        <taxon>Syntrophorhabdus</taxon>
    </lineage>
</organism>
<dbReference type="Gene3D" id="3.20.20.100">
    <property type="entry name" value="NADP-dependent oxidoreductase domain"/>
    <property type="match status" value="1"/>
</dbReference>
<dbReference type="CDD" id="cd19084">
    <property type="entry name" value="AKR_AKR11B1-like"/>
    <property type="match status" value="1"/>
</dbReference>
<evidence type="ECO:0000259" key="2">
    <source>
        <dbReference type="Pfam" id="PF00248"/>
    </source>
</evidence>
<protein>
    <submittedName>
        <fullName evidence="3">Aldo/keto reductase</fullName>
    </submittedName>
</protein>
<dbReference type="InterPro" id="IPR020471">
    <property type="entry name" value="AKR"/>
</dbReference>
<name>A0A971M5C2_9BACT</name>
<proteinExistence type="predicted"/>
<gene>
    <name evidence="3" type="ORF">GXY80_08095</name>
</gene>
<dbReference type="InterPro" id="IPR023210">
    <property type="entry name" value="NADP_OxRdtase_dom"/>
</dbReference>
<dbReference type="AlphaFoldDB" id="A0A971M5C2"/>
<dbReference type="Pfam" id="PF00248">
    <property type="entry name" value="Aldo_ket_red"/>
    <property type="match status" value="1"/>
</dbReference>
<reference evidence="3" key="1">
    <citation type="journal article" date="2020" name="Biotechnol. Biofuels">
        <title>New insights from the biogas microbiome by comprehensive genome-resolved metagenomics of nearly 1600 species originating from multiple anaerobic digesters.</title>
        <authorList>
            <person name="Campanaro S."/>
            <person name="Treu L."/>
            <person name="Rodriguez-R L.M."/>
            <person name="Kovalovszki A."/>
            <person name="Ziels R.M."/>
            <person name="Maus I."/>
            <person name="Zhu X."/>
            <person name="Kougias P.G."/>
            <person name="Basile A."/>
            <person name="Luo G."/>
            <person name="Schluter A."/>
            <person name="Konstantinidis K.T."/>
            <person name="Angelidaki I."/>
        </authorList>
    </citation>
    <scope>NUCLEOTIDE SEQUENCE</scope>
    <source>
        <strain evidence="3">AS06rmzACSIP_7</strain>
    </source>
</reference>
<dbReference type="Proteomes" id="UP000777265">
    <property type="component" value="Unassembled WGS sequence"/>
</dbReference>
<dbReference type="InterPro" id="IPR018170">
    <property type="entry name" value="Aldo/ket_reductase_CS"/>
</dbReference>
<keyword evidence="1" id="KW-0560">Oxidoreductase</keyword>
<dbReference type="EMBL" id="JAAYEE010000131">
    <property type="protein sequence ID" value="NLW35426.1"/>
    <property type="molecule type" value="Genomic_DNA"/>
</dbReference>
<dbReference type="PROSITE" id="PS00062">
    <property type="entry name" value="ALDOKETO_REDUCTASE_2"/>
    <property type="match status" value="1"/>
</dbReference>
<evidence type="ECO:0000256" key="1">
    <source>
        <dbReference type="ARBA" id="ARBA00023002"/>
    </source>
</evidence>
<dbReference type="PANTHER" id="PTHR43364">
    <property type="entry name" value="NADH-SPECIFIC METHYLGLYOXAL REDUCTASE-RELATED"/>
    <property type="match status" value="1"/>
</dbReference>
<dbReference type="SUPFAM" id="SSF51430">
    <property type="entry name" value="NAD(P)-linked oxidoreductase"/>
    <property type="match status" value="1"/>
</dbReference>
<sequence>MRNEAMHEKSDGTISRMILGTWAMGGNHWGFCDDVEALRAIDTALDNGINAIDTAPVYGDGHAEELVGKAIQGKRDKVFLATKCGLDIYSRKYERNLSPSYIERDLSQSLKRLKTDYIDLYQCHWPDPQTPVEETMAALLRFREEGKIRLIGVSNFNDDELREAMRCAPLFSLQSHYSLLERSVEQSTLPICRENDINFFSYGSLGAGVLTGKYREQPRFSRGDARSFFYRFFKPRYWPKVRLLVDGLEETARSKGTRPGVIALSWLIKQPGVRSVIVGARSSEQVLDNIADVPVELNAREMELLDHLSGAIYSC</sequence>
<dbReference type="InterPro" id="IPR036812">
    <property type="entry name" value="NAD(P)_OxRdtase_dom_sf"/>
</dbReference>
<dbReference type="GO" id="GO:0016491">
    <property type="term" value="F:oxidoreductase activity"/>
    <property type="evidence" value="ECO:0007669"/>
    <property type="project" value="UniProtKB-KW"/>
</dbReference>
<dbReference type="FunFam" id="3.20.20.100:FF:000004">
    <property type="entry name" value="Oxidoreductase, aldo/keto reductase"/>
    <property type="match status" value="1"/>
</dbReference>
<comment type="caution">
    <text evidence="3">The sequence shown here is derived from an EMBL/GenBank/DDBJ whole genome shotgun (WGS) entry which is preliminary data.</text>
</comment>
<evidence type="ECO:0000313" key="4">
    <source>
        <dbReference type="Proteomes" id="UP000777265"/>
    </source>
</evidence>
<feature type="domain" description="NADP-dependent oxidoreductase" evidence="2">
    <location>
        <begin position="16"/>
        <end position="308"/>
    </location>
</feature>